<keyword evidence="5" id="KW-0448">Lipopolysaccharide biosynthesis</keyword>
<evidence type="ECO:0000256" key="2">
    <source>
        <dbReference type="ARBA" id="ARBA00022676"/>
    </source>
</evidence>
<feature type="domain" description="Glycosyltransferase 2-like" evidence="8">
    <location>
        <begin position="20"/>
        <end position="180"/>
    </location>
</feature>
<evidence type="ECO:0000256" key="1">
    <source>
        <dbReference type="ARBA" id="ARBA00022475"/>
    </source>
</evidence>
<keyword evidence="4" id="KW-0812">Transmembrane</keyword>
<keyword evidence="10" id="KW-1185">Reference proteome</keyword>
<dbReference type="Pfam" id="PF00535">
    <property type="entry name" value="Glycos_transf_2"/>
    <property type="match status" value="1"/>
</dbReference>
<proteinExistence type="predicted"/>
<dbReference type="PANTHER" id="PTHR48090:SF3">
    <property type="entry name" value="UNDECAPRENYL-PHOSPHATE 4-DEOXY-4-FORMAMIDO-L-ARABINOSE TRANSFERASE"/>
    <property type="match status" value="1"/>
</dbReference>
<name>A0A7W9FQ92_9HYPH</name>
<keyword evidence="6" id="KW-1133">Transmembrane helix</keyword>
<dbReference type="InterPro" id="IPR001173">
    <property type="entry name" value="Glyco_trans_2-like"/>
</dbReference>
<keyword evidence="1" id="KW-1003">Cell membrane</keyword>
<dbReference type="GO" id="GO:0099621">
    <property type="term" value="F:undecaprenyl-phosphate 4-deoxy-4-formamido-L-arabinose transferase activity"/>
    <property type="evidence" value="ECO:0007669"/>
    <property type="project" value="TreeGrafter"/>
</dbReference>
<dbReference type="AlphaFoldDB" id="A0A7W9FQ92"/>
<gene>
    <name evidence="9" type="ORF">GGQ63_003962</name>
</gene>
<dbReference type="SUPFAM" id="SSF53448">
    <property type="entry name" value="Nucleotide-diphospho-sugar transferases"/>
    <property type="match status" value="1"/>
</dbReference>
<dbReference type="InterPro" id="IPR050256">
    <property type="entry name" value="Glycosyltransferase_2"/>
</dbReference>
<reference evidence="9 10" key="1">
    <citation type="submission" date="2020-08" db="EMBL/GenBank/DDBJ databases">
        <title>Genomic Encyclopedia of Type Strains, Phase IV (KMG-IV): sequencing the most valuable type-strain genomes for metagenomic binning, comparative biology and taxonomic classification.</title>
        <authorList>
            <person name="Goeker M."/>
        </authorList>
    </citation>
    <scope>NUCLEOTIDE SEQUENCE [LARGE SCALE GENOMIC DNA]</scope>
    <source>
        <strain evidence="9 10">DSM 16268</strain>
    </source>
</reference>
<dbReference type="RefSeq" id="WP_183858295.1">
    <property type="nucleotide sequence ID" value="NZ_JACHOO010000010.1"/>
</dbReference>
<accession>A0A7W9FQ92</accession>
<evidence type="ECO:0000256" key="4">
    <source>
        <dbReference type="ARBA" id="ARBA00022692"/>
    </source>
</evidence>
<evidence type="ECO:0000259" key="8">
    <source>
        <dbReference type="Pfam" id="PF00535"/>
    </source>
</evidence>
<evidence type="ECO:0000256" key="7">
    <source>
        <dbReference type="ARBA" id="ARBA00023136"/>
    </source>
</evidence>
<protein>
    <submittedName>
        <fullName evidence="9">Glycosyltransferase involved in cell wall biosynthesis</fullName>
    </submittedName>
</protein>
<keyword evidence="7" id="KW-0472">Membrane</keyword>
<evidence type="ECO:0000256" key="5">
    <source>
        <dbReference type="ARBA" id="ARBA00022985"/>
    </source>
</evidence>
<dbReference type="InterPro" id="IPR029044">
    <property type="entry name" value="Nucleotide-diphossugar_trans"/>
</dbReference>
<evidence type="ECO:0000313" key="9">
    <source>
        <dbReference type="EMBL" id="MBB5754870.1"/>
    </source>
</evidence>
<dbReference type="Gene3D" id="3.90.550.10">
    <property type="entry name" value="Spore Coat Polysaccharide Biosynthesis Protein SpsA, Chain A"/>
    <property type="match status" value="1"/>
</dbReference>
<dbReference type="FunFam" id="3.90.550.10:FF:000170">
    <property type="entry name" value="Dolichol-phosphate mannosyltransferase"/>
    <property type="match status" value="1"/>
</dbReference>
<dbReference type="GO" id="GO:0009103">
    <property type="term" value="P:lipopolysaccharide biosynthetic process"/>
    <property type="evidence" value="ECO:0007669"/>
    <property type="project" value="UniProtKB-KW"/>
</dbReference>
<evidence type="ECO:0000256" key="6">
    <source>
        <dbReference type="ARBA" id="ARBA00022989"/>
    </source>
</evidence>
<dbReference type="Proteomes" id="UP000523821">
    <property type="component" value="Unassembled WGS sequence"/>
</dbReference>
<evidence type="ECO:0000256" key="3">
    <source>
        <dbReference type="ARBA" id="ARBA00022679"/>
    </source>
</evidence>
<dbReference type="CDD" id="cd04187">
    <property type="entry name" value="DPM1_like_bac"/>
    <property type="match status" value="1"/>
</dbReference>
<dbReference type="PANTHER" id="PTHR48090">
    <property type="entry name" value="UNDECAPRENYL-PHOSPHATE 4-DEOXY-4-FORMAMIDO-L-ARABINOSE TRANSFERASE-RELATED"/>
    <property type="match status" value="1"/>
</dbReference>
<keyword evidence="2" id="KW-0328">Glycosyltransferase</keyword>
<dbReference type="GO" id="GO:0005886">
    <property type="term" value="C:plasma membrane"/>
    <property type="evidence" value="ECO:0007669"/>
    <property type="project" value="TreeGrafter"/>
</dbReference>
<evidence type="ECO:0000313" key="10">
    <source>
        <dbReference type="Proteomes" id="UP000523821"/>
    </source>
</evidence>
<organism evidence="9 10">
    <name type="scientific">Prosthecomicrobium pneumaticum</name>
    <dbReference type="NCBI Taxonomy" id="81895"/>
    <lineage>
        <taxon>Bacteria</taxon>
        <taxon>Pseudomonadati</taxon>
        <taxon>Pseudomonadota</taxon>
        <taxon>Alphaproteobacteria</taxon>
        <taxon>Hyphomicrobiales</taxon>
        <taxon>Kaistiaceae</taxon>
        <taxon>Prosthecomicrobium</taxon>
    </lineage>
</organism>
<keyword evidence="3 9" id="KW-0808">Transferase</keyword>
<sequence>MTTAALRPTGPSTAGAPAVSVVIPACNEAENLPELVGEIEAALRAVDYEIVLVDDASTDATPTVIAGLARRSPRIRGVRHDGRSGQSAAVRSGVLAARGAVIVTIDGDGQNDPAYMPALLAALERGGPKLGIVAGQRLKRTDSGAKRLASRFANRLRGAILKDGTRDSGCGLKAVRREVFVLLPFFDGWHRYLPALVLREGYGVAHVDVVDRNRRHGVSKYGILDRALVGALDLFGVWWLRRRRRNVPTVSEIGSNGP</sequence>
<comment type="caution">
    <text evidence="9">The sequence shown here is derived from an EMBL/GenBank/DDBJ whole genome shotgun (WGS) entry which is preliminary data.</text>
</comment>
<dbReference type="EMBL" id="JACHOO010000010">
    <property type="protein sequence ID" value="MBB5754870.1"/>
    <property type="molecule type" value="Genomic_DNA"/>
</dbReference>